<reference evidence="1" key="1">
    <citation type="submission" date="2023-07" db="EMBL/GenBank/DDBJ databases">
        <title>A collection of bacterial strains from the Burkholderia cepacia Research Laboratory and Repository.</title>
        <authorList>
            <person name="Lipuma J."/>
            <person name="Spilker T."/>
            <person name="Caverly L."/>
        </authorList>
    </citation>
    <scope>NUCLEOTIDE SEQUENCE</scope>
    <source>
        <strain evidence="1">AU42020</strain>
    </source>
</reference>
<protein>
    <submittedName>
        <fullName evidence="1">Uncharacterized protein</fullName>
    </submittedName>
</protein>
<sequence length="196" mass="21375">MSSFNTILAKLLSGLSDNYYLAGNKEDGAFEKDVFQRYESHADVDPLAVESEVTSNWKVTQQTHNDLVGIACAYAVAAKRANGKDHGKAWEFLCHAQYWYGVSSATVVLTDAIERSHAAKASLVASKRGAKLYGPLRVLARELAAAGNYPSKRNAALSIKDQIIAESRKTGANLSEMQAEKTITGWLDGMTFTRGR</sequence>
<organism evidence="1 2">
    <name type="scientific">Burkholderia metallica</name>
    <dbReference type="NCBI Taxonomy" id="488729"/>
    <lineage>
        <taxon>Bacteria</taxon>
        <taxon>Pseudomonadati</taxon>
        <taxon>Pseudomonadota</taxon>
        <taxon>Betaproteobacteria</taxon>
        <taxon>Burkholderiales</taxon>
        <taxon>Burkholderiaceae</taxon>
        <taxon>Burkholderia</taxon>
        <taxon>Burkholderia cepacia complex</taxon>
    </lineage>
</organism>
<gene>
    <name evidence="1" type="ORF">QZM52_05255</name>
</gene>
<dbReference type="RefSeq" id="WP_301754781.1">
    <property type="nucleotide sequence ID" value="NZ_JAUJSQ010000002.1"/>
</dbReference>
<accession>A0ABT8P6I9</accession>
<evidence type="ECO:0000313" key="1">
    <source>
        <dbReference type="EMBL" id="MDN7930698.1"/>
    </source>
</evidence>
<dbReference type="Proteomes" id="UP001171606">
    <property type="component" value="Unassembled WGS sequence"/>
</dbReference>
<proteinExistence type="predicted"/>
<name>A0ABT8P6I9_9BURK</name>
<keyword evidence="2" id="KW-1185">Reference proteome</keyword>
<evidence type="ECO:0000313" key="2">
    <source>
        <dbReference type="Proteomes" id="UP001171606"/>
    </source>
</evidence>
<comment type="caution">
    <text evidence="1">The sequence shown here is derived from an EMBL/GenBank/DDBJ whole genome shotgun (WGS) entry which is preliminary data.</text>
</comment>
<dbReference type="EMBL" id="JAUJSQ010000002">
    <property type="protein sequence ID" value="MDN7930698.1"/>
    <property type="molecule type" value="Genomic_DNA"/>
</dbReference>